<evidence type="ECO:0000256" key="10">
    <source>
        <dbReference type="ARBA" id="ARBA00023316"/>
    </source>
</evidence>
<gene>
    <name evidence="19" type="ORF">GQ43DRAFT_459885</name>
</gene>
<evidence type="ECO:0000256" key="15">
    <source>
        <dbReference type="PROSITE-ProRule" id="PRU10052"/>
    </source>
</evidence>
<evidence type="ECO:0000313" key="19">
    <source>
        <dbReference type="EMBL" id="KAF2205520.1"/>
    </source>
</evidence>
<evidence type="ECO:0000256" key="6">
    <source>
        <dbReference type="ARBA" id="ARBA00022801"/>
    </source>
</evidence>
<dbReference type="GO" id="GO:0047911">
    <property type="term" value="F:galacturan 1,4-alpha-galacturonidase activity"/>
    <property type="evidence" value="ECO:0007669"/>
    <property type="project" value="UniProtKB-EC"/>
</dbReference>
<dbReference type="GO" id="GO:0071555">
    <property type="term" value="P:cell wall organization"/>
    <property type="evidence" value="ECO:0007669"/>
    <property type="project" value="UniProtKB-KW"/>
</dbReference>
<comment type="caution">
    <text evidence="19">The sequence shown here is derived from an EMBL/GenBank/DDBJ whole genome shotgun (WGS) entry which is preliminary data.</text>
</comment>
<organism evidence="19 20">
    <name type="scientific">Delitschia confertaspora ATCC 74209</name>
    <dbReference type="NCBI Taxonomy" id="1513339"/>
    <lineage>
        <taxon>Eukaryota</taxon>
        <taxon>Fungi</taxon>
        <taxon>Dikarya</taxon>
        <taxon>Ascomycota</taxon>
        <taxon>Pezizomycotina</taxon>
        <taxon>Dothideomycetes</taxon>
        <taxon>Pleosporomycetidae</taxon>
        <taxon>Pleosporales</taxon>
        <taxon>Delitschiaceae</taxon>
        <taxon>Delitschia</taxon>
    </lineage>
</organism>
<evidence type="ECO:0000313" key="20">
    <source>
        <dbReference type="Proteomes" id="UP000799536"/>
    </source>
</evidence>
<evidence type="ECO:0000256" key="14">
    <source>
        <dbReference type="ARBA" id="ARBA00048766"/>
    </source>
</evidence>
<keyword evidence="3" id="KW-0964">Secreted</keyword>
<dbReference type="EMBL" id="ML993854">
    <property type="protein sequence ID" value="KAF2205520.1"/>
    <property type="molecule type" value="Genomic_DNA"/>
</dbReference>
<evidence type="ECO:0000256" key="8">
    <source>
        <dbReference type="ARBA" id="ARBA00023180"/>
    </source>
</evidence>
<keyword evidence="9 16" id="KW-0326">Glycosidase</keyword>
<evidence type="ECO:0000256" key="2">
    <source>
        <dbReference type="ARBA" id="ARBA00008834"/>
    </source>
</evidence>
<dbReference type="InterPro" id="IPR011050">
    <property type="entry name" value="Pectin_lyase_fold/virulence"/>
</dbReference>
<feature type="chain" id="PRO_5040259383" description="galacturonan 1,4-alpha-galacturonidase" evidence="18">
    <location>
        <begin position="20"/>
        <end position="460"/>
    </location>
</feature>
<dbReference type="GO" id="GO:0005576">
    <property type="term" value="C:extracellular region"/>
    <property type="evidence" value="ECO:0007669"/>
    <property type="project" value="UniProtKB-SubCell"/>
</dbReference>
<dbReference type="GO" id="GO:0016829">
    <property type="term" value="F:lyase activity"/>
    <property type="evidence" value="ECO:0007669"/>
    <property type="project" value="UniProtKB-KW"/>
</dbReference>
<keyword evidence="20" id="KW-1185">Reference proteome</keyword>
<dbReference type="AlphaFoldDB" id="A0A9P4N374"/>
<evidence type="ECO:0000256" key="13">
    <source>
        <dbReference type="ARBA" id="ARBA00043142"/>
    </source>
</evidence>
<evidence type="ECO:0000256" key="11">
    <source>
        <dbReference type="ARBA" id="ARBA00038933"/>
    </source>
</evidence>
<accession>A0A9P4N374</accession>
<evidence type="ECO:0000256" key="12">
    <source>
        <dbReference type="ARBA" id="ARBA00041604"/>
    </source>
</evidence>
<dbReference type="EC" id="3.2.1.67" evidence="11"/>
<comment type="subcellular location">
    <subcellularLocation>
        <location evidence="1">Secreted</location>
    </subcellularLocation>
</comment>
<feature type="region of interest" description="Disordered" evidence="17">
    <location>
        <begin position="21"/>
        <end position="45"/>
    </location>
</feature>
<keyword evidence="5" id="KW-0677">Repeat</keyword>
<sequence>MVQLKTLAVAALEAAAVLAAPSPSPQDYNSQLAGRGNTPSKRPNHRVFPFHPGKLFPPSPPRQKTCYVKSKGKGRDDSENVMDAIKKCNNGGHVVFEKGTTYTVGKALDLTFLKNIDLDIQGTIQFTNDTDYWQAHSFKHTFQNATTFFQLGGSDVNVYGGGTLDGNGQAWYDLYAKDIYILRPILFGTIGLHGGSISDLNLRYSPQWYNLVANSSDVVFSNIDIRGGSQSKNPAKNTDGWDTYRSERIVIQDSVVDNGDDCVSFKPNSTNIVVQNLNCNGSHGISVGSLGQYQGEVDIVKDIYVYNITMTNASDGARIKVWPGLSSALSGDLQGGGGLGSVSNITYDTMTVGNVDYAIEITQCYGQKNLTLCNQFPSNLTIKDVTLKNFKGTTSKKYDPLVGYLVCSSPTVCGDIRLENIDVRSPSGTNTFSCGNIPGMDKQVNCTVAAGTGGSTSAPP</sequence>
<dbReference type="SUPFAM" id="SSF51126">
    <property type="entry name" value="Pectin lyase-like"/>
    <property type="match status" value="1"/>
</dbReference>
<dbReference type="PANTHER" id="PTHR31736">
    <property type="match status" value="1"/>
</dbReference>
<evidence type="ECO:0000256" key="5">
    <source>
        <dbReference type="ARBA" id="ARBA00022737"/>
    </source>
</evidence>
<proteinExistence type="inferred from homology"/>
<dbReference type="Pfam" id="PF00295">
    <property type="entry name" value="Glyco_hydro_28"/>
    <property type="match status" value="1"/>
</dbReference>
<evidence type="ECO:0000256" key="9">
    <source>
        <dbReference type="ARBA" id="ARBA00023295"/>
    </source>
</evidence>
<evidence type="ECO:0000256" key="16">
    <source>
        <dbReference type="RuleBase" id="RU361169"/>
    </source>
</evidence>
<comment type="catalytic activity">
    <reaction evidence="14">
        <text>[(1-&gt;4)-alpha-D-galacturonosyl](n) + H2O = alpha-D-galacturonate + [(1-&gt;4)-alpha-D-galacturonosyl](n-1)</text>
        <dbReference type="Rhea" id="RHEA:14117"/>
        <dbReference type="Rhea" id="RHEA-COMP:14570"/>
        <dbReference type="Rhea" id="RHEA-COMP:14572"/>
        <dbReference type="ChEBI" id="CHEBI:15377"/>
        <dbReference type="ChEBI" id="CHEBI:58658"/>
        <dbReference type="ChEBI" id="CHEBI:140523"/>
        <dbReference type="EC" id="3.2.1.67"/>
    </reaction>
</comment>
<evidence type="ECO:0000256" key="1">
    <source>
        <dbReference type="ARBA" id="ARBA00004613"/>
    </source>
</evidence>
<evidence type="ECO:0000256" key="4">
    <source>
        <dbReference type="ARBA" id="ARBA00022729"/>
    </source>
</evidence>
<keyword evidence="4 18" id="KW-0732">Signal</keyword>
<feature type="compositionally biased region" description="Polar residues" evidence="17">
    <location>
        <begin position="25"/>
        <end position="41"/>
    </location>
</feature>
<feature type="active site" evidence="15">
    <location>
        <position position="283"/>
    </location>
</feature>
<keyword evidence="6 16" id="KW-0378">Hydrolase</keyword>
<keyword evidence="19" id="KW-0456">Lyase</keyword>
<dbReference type="PROSITE" id="PS00502">
    <property type="entry name" value="POLYGALACTURONASE"/>
    <property type="match status" value="1"/>
</dbReference>
<dbReference type="InterPro" id="IPR012334">
    <property type="entry name" value="Pectin_lyas_fold"/>
</dbReference>
<reference evidence="19" key="1">
    <citation type="journal article" date="2020" name="Stud. Mycol.">
        <title>101 Dothideomycetes genomes: a test case for predicting lifestyles and emergence of pathogens.</title>
        <authorList>
            <person name="Haridas S."/>
            <person name="Albert R."/>
            <person name="Binder M."/>
            <person name="Bloem J."/>
            <person name="Labutti K."/>
            <person name="Salamov A."/>
            <person name="Andreopoulos B."/>
            <person name="Baker S."/>
            <person name="Barry K."/>
            <person name="Bills G."/>
            <person name="Bluhm B."/>
            <person name="Cannon C."/>
            <person name="Castanera R."/>
            <person name="Culley D."/>
            <person name="Daum C."/>
            <person name="Ezra D."/>
            <person name="Gonzalez J."/>
            <person name="Henrissat B."/>
            <person name="Kuo A."/>
            <person name="Liang C."/>
            <person name="Lipzen A."/>
            <person name="Lutzoni F."/>
            <person name="Magnuson J."/>
            <person name="Mondo S."/>
            <person name="Nolan M."/>
            <person name="Ohm R."/>
            <person name="Pangilinan J."/>
            <person name="Park H.-J."/>
            <person name="Ramirez L."/>
            <person name="Alfaro M."/>
            <person name="Sun H."/>
            <person name="Tritt A."/>
            <person name="Yoshinaga Y."/>
            <person name="Zwiers L.-H."/>
            <person name="Turgeon B."/>
            <person name="Goodwin S."/>
            <person name="Spatafora J."/>
            <person name="Crous P."/>
            <person name="Grigoriev I."/>
        </authorList>
    </citation>
    <scope>NUCLEOTIDE SEQUENCE</scope>
    <source>
        <strain evidence="19">ATCC 74209</strain>
    </source>
</reference>
<dbReference type="OrthoDB" id="187139at2759"/>
<dbReference type="Gene3D" id="2.160.20.10">
    <property type="entry name" value="Single-stranded right-handed beta-helix, Pectin lyase-like"/>
    <property type="match status" value="1"/>
</dbReference>
<dbReference type="FunFam" id="2.160.20.10:FF:000027">
    <property type="entry name" value="Probable exopolygalacturonase X"/>
    <property type="match status" value="1"/>
</dbReference>
<dbReference type="PANTHER" id="PTHR31736:SF14">
    <property type="entry name" value="EXOPOLYGALACTURONASE X-1-RELATED"/>
    <property type="match status" value="1"/>
</dbReference>
<evidence type="ECO:0000256" key="7">
    <source>
        <dbReference type="ARBA" id="ARBA00023157"/>
    </source>
</evidence>
<comment type="similarity">
    <text evidence="2 16">Belongs to the glycosyl hydrolase 28 family.</text>
</comment>
<name>A0A9P4N374_9PLEO</name>
<dbReference type="InterPro" id="IPR000743">
    <property type="entry name" value="Glyco_hydro_28"/>
</dbReference>
<dbReference type="GO" id="GO:0045490">
    <property type="term" value="P:pectin catabolic process"/>
    <property type="evidence" value="ECO:0007669"/>
    <property type="project" value="UniProtKB-ARBA"/>
</dbReference>
<evidence type="ECO:0000256" key="18">
    <source>
        <dbReference type="SAM" id="SignalP"/>
    </source>
</evidence>
<dbReference type="GO" id="GO:0004650">
    <property type="term" value="F:polygalacturonase activity"/>
    <property type="evidence" value="ECO:0007669"/>
    <property type="project" value="InterPro"/>
</dbReference>
<dbReference type="InterPro" id="IPR006626">
    <property type="entry name" value="PbH1"/>
</dbReference>
<dbReference type="Proteomes" id="UP000799536">
    <property type="component" value="Unassembled WGS sequence"/>
</dbReference>
<keyword evidence="7" id="KW-1015">Disulfide bond</keyword>
<keyword evidence="10" id="KW-0961">Cell wall biogenesis/degradation</keyword>
<dbReference type="SMART" id="SM00710">
    <property type="entry name" value="PbH1"/>
    <property type="match status" value="6"/>
</dbReference>
<feature type="signal peptide" evidence="18">
    <location>
        <begin position="1"/>
        <end position="19"/>
    </location>
</feature>
<keyword evidence="8" id="KW-0325">Glycoprotein</keyword>
<evidence type="ECO:0000256" key="3">
    <source>
        <dbReference type="ARBA" id="ARBA00022525"/>
    </source>
</evidence>
<protein>
    <recommendedName>
        <fullName evidence="11">galacturonan 1,4-alpha-galacturonidase</fullName>
        <ecNumber evidence="11">3.2.1.67</ecNumber>
    </recommendedName>
    <alternativeName>
        <fullName evidence="13">Galacturan 1,4-alpha-galacturonidase</fullName>
    </alternativeName>
    <alternativeName>
        <fullName evidence="12">Poly(1,4-alpha-D-galacturonide)galacturonohydrolase</fullName>
    </alternativeName>
</protein>
<evidence type="ECO:0000256" key="17">
    <source>
        <dbReference type="SAM" id="MobiDB-lite"/>
    </source>
</evidence>